<dbReference type="EC" id="2.7.7.7" evidence="4"/>
<organism evidence="4 5">
    <name type="scientific">Ichthyophthirius multifiliis</name>
    <name type="common">White spot disease agent</name>
    <name type="synonym">Ich</name>
    <dbReference type="NCBI Taxonomy" id="5932"/>
    <lineage>
        <taxon>Eukaryota</taxon>
        <taxon>Sar</taxon>
        <taxon>Alveolata</taxon>
        <taxon>Ciliophora</taxon>
        <taxon>Intramacronucleata</taxon>
        <taxon>Oligohymenophorea</taxon>
        <taxon>Hymenostomatida</taxon>
        <taxon>Ophryoglenina</taxon>
        <taxon>Ichthyophthirius</taxon>
    </lineage>
</organism>
<name>G0QMC8_ICHMU</name>
<dbReference type="InterPro" id="IPR029058">
    <property type="entry name" value="AB_hydrolase_fold"/>
</dbReference>
<dbReference type="Pfam" id="PF01764">
    <property type="entry name" value="Lipase_3"/>
    <property type="match status" value="1"/>
</dbReference>
<dbReference type="EC" id="2.3.1.110" evidence="4"/>
<dbReference type="EMBL" id="GL983415">
    <property type="protein sequence ID" value="EGR33622.1"/>
    <property type="molecule type" value="Genomic_DNA"/>
</dbReference>
<dbReference type="GO" id="GO:0050366">
    <property type="term" value="F:tyramine N-feruloyltransferase activity"/>
    <property type="evidence" value="ECO:0007669"/>
    <property type="project" value="UniProtKB-EC"/>
</dbReference>
<dbReference type="GeneID" id="14909813"/>
<dbReference type="Gene3D" id="3.40.50.1820">
    <property type="entry name" value="alpha/beta hydrolase"/>
    <property type="match status" value="1"/>
</dbReference>
<proteinExistence type="predicted"/>
<dbReference type="SMART" id="SM00208">
    <property type="entry name" value="TNFR"/>
    <property type="match status" value="7"/>
</dbReference>
<dbReference type="OrthoDB" id="347037at2759"/>
<reference evidence="4 5" key="1">
    <citation type="submission" date="2011-07" db="EMBL/GenBank/DDBJ databases">
        <authorList>
            <person name="Coyne R."/>
            <person name="Brami D."/>
            <person name="Johnson J."/>
            <person name="Hostetler J."/>
            <person name="Hannick L."/>
            <person name="Clark T."/>
            <person name="Cassidy-Hanley D."/>
            <person name="Inman J."/>
        </authorList>
    </citation>
    <scope>NUCLEOTIDE SEQUENCE [LARGE SCALE GENOMIC DNA]</scope>
    <source>
        <strain evidence="4 5">G5</strain>
    </source>
</reference>
<dbReference type="OMA" id="PQYKCKE"/>
<dbReference type="PANTHER" id="PTHR46967:SF1">
    <property type="entry name" value="KERATIN-ASSOCIATED PROTEIN 16-1-LIKE"/>
    <property type="match status" value="1"/>
</dbReference>
<dbReference type="Proteomes" id="UP000008983">
    <property type="component" value="Unassembled WGS sequence"/>
</dbReference>
<dbReference type="GO" id="GO:0003887">
    <property type="term" value="F:DNA-directed DNA polymerase activity"/>
    <property type="evidence" value="ECO:0007669"/>
    <property type="project" value="UniProtKB-EC"/>
</dbReference>
<feature type="domain" description="TNFR-Cys" evidence="3">
    <location>
        <begin position="498"/>
        <end position="531"/>
    </location>
</feature>
<evidence type="ECO:0000256" key="2">
    <source>
        <dbReference type="SAM" id="SignalP"/>
    </source>
</evidence>
<protein>
    <submittedName>
        <fullName evidence="4">Mastigoneme-like protein, putative</fullName>
        <ecNumber evidence="4">2.3.1.110</ecNumber>
        <ecNumber evidence="4">2.7.7.7</ecNumber>
        <ecNumber evidence="4">3.1.1.3</ecNumber>
        <ecNumber evidence="4">3.4.24.52</ecNumber>
    </submittedName>
</protein>
<keyword evidence="4" id="KW-0012">Acyltransferase</keyword>
<dbReference type="EC" id="3.4.24.52" evidence="4"/>
<keyword evidence="4" id="KW-0548">Nucleotidyltransferase</keyword>
<dbReference type="SMART" id="SM01411">
    <property type="entry name" value="Ephrin_rec_like"/>
    <property type="match status" value="9"/>
</dbReference>
<keyword evidence="5" id="KW-1185">Reference proteome</keyword>
<dbReference type="eggNOG" id="KOG1217">
    <property type="taxonomic scope" value="Eukaryota"/>
</dbReference>
<dbReference type="InterPro" id="IPR011641">
    <property type="entry name" value="Tyr-kin_ephrin_A/B_rcpt-like"/>
</dbReference>
<feature type="domain" description="TNFR-Cys" evidence="3">
    <location>
        <begin position="348"/>
        <end position="379"/>
    </location>
</feature>
<feature type="compositionally biased region" description="Low complexity" evidence="1">
    <location>
        <begin position="38"/>
        <end position="47"/>
    </location>
</feature>
<evidence type="ECO:0000313" key="4">
    <source>
        <dbReference type="EMBL" id="EGR33622.1"/>
    </source>
</evidence>
<accession>G0QMC8</accession>
<dbReference type="InParanoid" id="G0QMC8"/>
<feature type="domain" description="TNFR-Cys" evidence="3">
    <location>
        <begin position="398"/>
        <end position="429"/>
    </location>
</feature>
<dbReference type="RefSeq" id="XP_004037608.1">
    <property type="nucleotide sequence ID" value="XM_004037560.1"/>
</dbReference>
<feature type="domain" description="TNFR-Cys" evidence="3">
    <location>
        <begin position="68"/>
        <end position="98"/>
    </location>
</feature>
<dbReference type="GO" id="GO:0004806">
    <property type="term" value="F:triacylglycerol lipase activity"/>
    <property type="evidence" value="ECO:0007669"/>
    <property type="project" value="UniProtKB-EC"/>
</dbReference>
<evidence type="ECO:0000259" key="3">
    <source>
        <dbReference type="SMART" id="SM00208"/>
    </source>
</evidence>
<dbReference type="Gene3D" id="2.10.50.10">
    <property type="entry name" value="Tumor Necrosis Factor Receptor, subunit A, domain 2"/>
    <property type="match status" value="7"/>
</dbReference>
<sequence length="840" mass="95703">MLKFKKIQIIIISLLFLAQFLIQSKAQKQINNTEKSKSSSNRQQQKQSPKEELPTQPVQNTIKEEKLCPKGQYLDIEKKVCLYCNDGEYKEIEGNEKCKNCQKGYSCFYRDQLQEKCAKGEYSDKEKQLECIPCKDGEYNENEGESKCKNCPKGKSCFWKNEAPTDCPAGTYQDLENQTECKPCKDGEYNDQVGQTKCKDCPEGSYCFRNDMAPISCPTGTYQDKKYQNECHECRDGEYNDQTGQTKCINCPAGNYCLWKNILPIPCPIATYQDKPNQIECIQCPQGQYNEQEGQIACKECPKGNKCEWKTDVPVPYGQYSINQDNIECIKCPIGNYCPYVDESPRKCPKGTFQDELGKSICKTCPDGQFNIQEGSQVCQECSAGNFCQFKDLQSVKCPKGFFSNIKNSVSCQPCGVGEFNVSEGKTKCIECSPGSFCPYKDILPIECFPGTYQDSSKQISCKQCEDGQYQDKRGQTKCEQCKNKAFCVKDQAPVATCDEGQYIDPKTGKCVYCQQGFYLQIDPNSKNASCTLCPRGKSCFYASQPFDCPENTYAQEGQSRCYNCPEGLFCPVGDIQPLYVYKNFDKNKIFSYFLILKNKYNVQQIQENDSQQFFQKDGIYGTIFYQNQSIFVTFRYQGRDSYYQWTYDLNEDQSDSDVCVGYCQVHKIWHGYYQVIKPDFLNKMKTIMSLYPSASQINFIGANIGAAVATLAAAEYSKQYQNKINLYTFGSPRVGNEAFVSFVNGQIKGENFRMTHKDDVATTIPSRLKFRHVGQEIYTANNEDFYVVPLGIDGEYTRSGNNFHSYYNSMFEKPIKDAEKDVYGGILLINLIFLAVYLV</sequence>
<dbReference type="GO" id="GO:0006629">
    <property type="term" value="P:lipid metabolic process"/>
    <property type="evidence" value="ECO:0007669"/>
    <property type="project" value="InterPro"/>
</dbReference>
<feature type="domain" description="TNFR-Cys" evidence="3">
    <location>
        <begin position="117"/>
        <end position="148"/>
    </location>
</feature>
<dbReference type="Pfam" id="PF07699">
    <property type="entry name" value="Ephrin_rec_like"/>
    <property type="match status" value="4"/>
</dbReference>
<feature type="domain" description="TNFR-Cys" evidence="3">
    <location>
        <begin position="167"/>
        <end position="198"/>
    </location>
</feature>
<feature type="chain" id="PRO_5003407730" evidence="2">
    <location>
        <begin position="27"/>
        <end position="840"/>
    </location>
</feature>
<evidence type="ECO:0000256" key="1">
    <source>
        <dbReference type="SAM" id="MobiDB-lite"/>
    </source>
</evidence>
<dbReference type="PANTHER" id="PTHR46967">
    <property type="entry name" value="INSULIN-LIKE GROWTH FACTOR BINDING PROTEIN,N-TERMINAL"/>
    <property type="match status" value="1"/>
</dbReference>
<dbReference type="InterPro" id="IPR009030">
    <property type="entry name" value="Growth_fac_rcpt_cys_sf"/>
</dbReference>
<dbReference type="STRING" id="857967.G0QMC8"/>
<dbReference type="SUPFAM" id="SSF53474">
    <property type="entry name" value="alpha/beta-Hydrolases"/>
    <property type="match status" value="1"/>
</dbReference>
<dbReference type="AlphaFoldDB" id="G0QMC8"/>
<dbReference type="SUPFAM" id="SSF57184">
    <property type="entry name" value="Growth factor receptor domain"/>
    <property type="match status" value="4"/>
</dbReference>
<dbReference type="EC" id="3.1.1.3" evidence="4"/>
<gene>
    <name evidence="4" type="ORF">IMG5_047680</name>
</gene>
<feature type="domain" description="TNFR-Cys" evidence="3">
    <location>
        <begin position="448"/>
        <end position="479"/>
    </location>
</feature>
<dbReference type="InterPro" id="IPR002921">
    <property type="entry name" value="Fungal_lipase-type"/>
</dbReference>
<keyword evidence="2" id="KW-0732">Signal</keyword>
<feature type="region of interest" description="Disordered" evidence="1">
    <location>
        <begin position="32"/>
        <end position="56"/>
    </location>
</feature>
<feature type="signal peptide" evidence="2">
    <location>
        <begin position="1"/>
        <end position="26"/>
    </location>
</feature>
<dbReference type="InterPro" id="IPR001368">
    <property type="entry name" value="TNFR/NGFR_Cys_rich_reg"/>
</dbReference>
<keyword evidence="4" id="KW-0808">Transferase</keyword>
<keyword evidence="4" id="KW-0378">Hydrolase</keyword>
<evidence type="ECO:0000313" key="5">
    <source>
        <dbReference type="Proteomes" id="UP000008983"/>
    </source>
</evidence>